<reference evidence="14" key="1">
    <citation type="journal article" date="2019" name="Proc. R. Soc. B">
        <title>Functional crosstalk across IMD and Toll pathways: insight into the evolution of incomplete immune cascades.</title>
        <authorList>
            <person name="Nishide Y."/>
            <person name="Kageyama D."/>
            <person name="Yokoi K."/>
            <person name="Jouraku A."/>
            <person name="Tanaka H."/>
            <person name="Futahashi R."/>
            <person name="Fukatsu T."/>
        </authorList>
    </citation>
    <scope>NUCLEOTIDE SEQUENCE</scope>
</reference>
<dbReference type="PROSITE" id="PS50104">
    <property type="entry name" value="TIR"/>
    <property type="match status" value="1"/>
</dbReference>
<keyword evidence="7 11" id="KW-1133">Transmembrane helix</keyword>
<dbReference type="GO" id="GO:0007165">
    <property type="term" value="P:signal transduction"/>
    <property type="evidence" value="ECO:0007669"/>
    <property type="project" value="InterPro"/>
</dbReference>
<keyword evidence="6" id="KW-0677">Repeat</keyword>
<dbReference type="InterPro" id="IPR000372">
    <property type="entry name" value="LRRNT"/>
</dbReference>
<dbReference type="SMART" id="SM00255">
    <property type="entry name" value="TIR"/>
    <property type="match status" value="1"/>
</dbReference>
<dbReference type="FunFam" id="3.40.50.10140:FF:000020">
    <property type="entry name" value="Blast:Protein toll"/>
    <property type="match status" value="1"/>
</dbReference>
<dbReference type="SUPFAM" id="SSF52058">
    <property type="entry name" value="L domain-like"/>
    <property type="match status" value="3"/>
</dbReference>
<dbReference type="SMART" id="SM00369">
    <property type="entry name" value="LRR_TYP"/>
    <property type="match status" value="16"/>
</dbReference>
<evidence type="ECO:0000259" key="13">
    <source>
        <dbReference type="PROSITE" id="PS50104"/>
    </source>
</evidence>
<keyword evidence="3" id="KW-0433">Leucine-rich repeat</keyword>
<dbReference type="InterPro" id="IPR035897">
    <property type="entry name" value="Toll_tir_struct_dom_sf"/>
</dbReference>
<evidence type="ECO:0000256" key="10">
    <source>
        <dbReference type="ARBA" id="ARBA00023180"/>
    </source>
</evidence>
<keyword evidence="4 11" id="KW-0812">Transmembrane</keyword>
<dbReference type="Gene3D" id="3.80.10.10">
    <property type="entry name" value="Ribonuclease Inhibitor"/>
    <property type="match status" value="3"/>
</dbReference>
<dbReference type="SMART" id="SM00013">
    <property type="entry name" value="LRRNT"/>
    <property type="match status" value="1"/>
</dbReference>
<evidence type="ECO:0000256" key="11">
    <source>
        <dbReference type="SAM" id="Phobius"/>
    </source>
</evidence>
<dbReference type="FunFam" id="3.80.10.10:FF:001164">
    <property type="entry name" value="GH01279p"/>
    <property type="match status" value="2"/>
</dbReference>
<name>A0A499U9L5_PLAST</name>
<dbReference type="InterPro" id="IPR032675">
    <property type="entry name" value="LRR_dom_sf"/>
</dbReference>
<dbReference type="Pfam" id="PF13676">
    <property type="entry name" value="TIR_2"/>
    <property type="match status" value="1"/>
</dbReference>
<evidence type="ECO:0000256" key="4">
    <source>
        <dbReference type="ARBA" id="ARBA00022692"/>
    </source>
</evidence>
<feature type="chain" id="PRO_5020023856" evidence="12">
    <location>
        <begin position="21"/>
        <end position="1051"/>
    </location>
</feature>
<dbReference type="SMART" id="SM00365">
    <property type="entry name" value="LRR_SD22"/>
    <property type="match status" value="6"/>
</dbReference>
<protein>
    <submittedName>
        <fullName evidence="14">Protein toll</fullName>
    </submittedName>
</protein>
<accession>A0A499U9L5</accession>
<feature type="signal peptide" evidence="12">
    <location>
        <begin position="1"/>
        <end position="20"/>
    </location>
</feature>
<dbReference type="EMBL" id="LC384119">
    <property type="protein sequence ID" value="BBE08128.1"/>
    <property type="molecule type" value="mRNA"/>
</dbReference>
<dbReference type="PRINTS" id="PR00019">
    <property type="entry name" value="LEURICHRPT"/>
</dbReference>
<feature type="transmembrane region" description="Helical" evidence="11">
    <location>
        <begin position="801"/>
        <end position="825"/>
    </location>
</feature>
<proteinExistence type="evidence at transcript level"/>
<evidence type="ECO:0000256" key="12">
    <source>
        <dbReference type="SAM" id="SignalP"/>
    </source>
</evidence>
<dbReference type="GO" id="GO:0005886">
    <property type="term" value="C:plasma membrane"/>
    <property type="evidence" value="ECO:0007669"/>
    <property type="project" value="TreeGrafter"/>
</dbReference>
<organism evidence="14">
    <name type="scientific">Plautia stali</name>
    <name type="common">Stink bug</name>
    <dbReference type="NCBI Taxonomy" id="106108"/>
    <lineage>
        <taxon>Eukaryota</taxon>
        <taxon>Metazoa</taxon>
        <taxon>Ecdysozoa</taxon>
        <taxon>Arthropoda</taxon>
        <taxon>Hexapoda</taxon>
        <taxon>Insecta</taxon>
        <taxon>Pterygota</taxon>
        <taxon>Neoptera</taxon>
        <taxon>Paraneoptera</taxon>
        <taxon>Hemiptera</taxon>
        <taxon>Heteroptera</taxon>
        <taxon>Panheteroptera</taxon>
        <taxon>Pentatomomorpha</taxon>
        <taxon>Pentatomoidea</taxon>
        <taxon>Pentatomidae</taxon>
        <taxon>Pentatominae</taxon>
        <taxon>Plautia</taxon>
    </lineage>
</organism>
<gene>
    <name evidence="14" type="primary">Toll</name>
</gene>
<evidence type="ECO:0000256" key="8">
    <source>
        <dbReference type="ARBA" id="ARBA00023136"/>
    </source>
</evidence>
<dbReference type="AlphaFoldDB" id="A0A499U9L5"/>
<evidence type="ECO:0000256" key="3">
    <source>
        <dbReference type="ARBA" id="ARBA00022614"/>
    </source>
</evidence>
<keyword evidence="5 12" id="KW-0732">Signal</keyword>
<dbReference type="PRINTS" id="PR01537">
    <property type="entry name" value="INTRLKN1R1F"/>
</dbReference>
<feature type="domain" description="TIR" evidence="13">
    <location>
        <begin position="854"/>
        <end position="990"/>
    </location>
</feature>
<comment type="similarity">
    <text evidence="2">Belongs to the Toll-like receptor family.</text>
</comment>
<dbReference type="Gene3D" id="3.40.50.10140">
    <property type="entry name" value="Toll/interleukin-1 receptor homology (TIR) domain"/>
    <property type="match status" value="1"/>
</dbReference>
<dbReference type="Pfam" id="PF13855">
    <property type="entry name" value="LRR_8"/>
    <property type="match status" value="5"/>
</dbReference>
<comment type="subcellular location">
    <subcellularLocation>
        <location evidence="1">Membrane</location>
        <topology evidence="1">Single-pass type I membrane protein</topology>
    </subcellularLocation>
</comment>
<evidence type="ECO:0000256" key="2">
    <source>
        <dbReference type="ARBA" id="ARBA00009634"/>
    </source>
</evidence>
<evidence type="ECO:0000256" key="7">
    <source>
        <dbReference type="ARBA" id="ARBA00022989"/>
    </source>
</evidence>
<evidence type="ECO:0000256" key="5">
    <source>
        <dbReference type="ARBA" id="ARBA00022729"/>
    </source>
</evidence>
<evidence type="ECO:0000256" key="6">
    <source>
        <dbReference type="ARBA" id="ARBA00022737"/>
    </source>
</evidence>
<dbReference type="InterPro" id="IPR003591">
    <property type="entry name" value="Leu-rich_rpt_typical-subtyp"/>
</dbReference>
<keyword evidence="8 11" id="KW-0472">Membrane</keyword>
<evidence type="ECO:0000313" key="14">
    <source>
        <dbReference type="EMBL" id="BBE08128.1"/>
    </source>
</evidence>
<evidence type="ECO:0000256" key="9">
    <source>
        <dbReference type="ARBA" id="ARBA00023170"/>
    </source>
</evidence>
<dbReference type="SMART" id="SM00364">
    <property type="entry name" value="LRR_BAC"/>
    <property type="match status" value="5"/>
</dbReference>
<evidence type="ECO:0000256" key="1">
    <source>
        <dbReference type="ARBA" id="ARBA00004479"/>
    </source>
</evidence>
<dbReference type="SMART" id="SM00082">
    <property type="entry name" value="LRRCT"/>
    <property type="match status" value="2"/>
</dbReference>
<dbReference type="PANTHER" id="PTHR24365:SF541">
    <property type="entry name" value="PROTEIN TOLL-RELATED"/>
    <property type="match status" value="1"/>
</dbReference>
<dbReference type="PANTHER" id="PTHR24365">
    <property type="entry name" value="TOLL-LIKE RECEPTOR"/>
    <property type="match status" value="1"/>
</dbReference>
<sequence length="1051" mass="119318">MLLVTLLVGALWFQSQEVLSDIQCPVTTDCTCSRGMRGDYELLCPKNSNHPKLMAMFLPNQYIQLQCMVMKEWEDLKLVSGLQIGSVNSFLMRLCPLPGISFKELMATIGIPSIKVLQVQSHGNLSDTLTSRHLEGLHDLDKLSLNMNNLTKLPEDLFKDVENLIELDLKNNNIQLPKGIFRYIPKLEVLELGSNNISYLEPGIFRNLTKLRLLNLWGNRLQNLSRSVFSDVPNLESLDLNSNGLTTLPPDVFADLIKLKQVNLNANQFQTLPQSLFRNTPQLEKIQIHNNRRTLKTLPPGFLANLTKLRELYLKDSNLSSLPEDLLWGCNSLENLTLKKNLLKQLPGKIFRDIKDVTVINLSNNQLVSLPDSLFSSLQKLKTLDLSYNKLTNISQELFSSLHTLQVLNLAHNEIKFIYPQAFEVQTSLKTINLSHNKLSFIHREFYGEEFATNSVLQTCVKLETIDLSHNQLSTICSDWQVSMVHLQLLDLSHNDFTNITISDLQFVSTGLKLDLSNNKLKTIYMNEAEALALLKYDGIKSAIPINNSVKLILKENPLACDCNAYHLVKYFKGQLNPEVNLLVEIDGSKLSCYSPEELKGTEVKDLDPRQLTCLTEKLVKENDCPRNCSCQYWPSNTALLVNCSYRGLTNIPPSLPTSVQLGEWMRINHTELDLTGNKITFLPSKLGNGYSRATKIYLSYNNLTSINLTTFSDELQIIELDNNNLTRIDEDSLNTLEKSKHIQKVSLQNNPWICDCQTKIFLNFIQANYKKIPNLKNLTCSNGIPFSELTANELCPTMTAAIVSLSVTLAFLCLLMGGSIAVYYRYQREIKVWLYANKLCLWFVTEEELDKDKLYDAFISYSHQDEKFVVEDLVPGLENGPTKFKLCLHYRDWLVGEFIPNQIARSVEESRRTVVVLSPNFLESVWGRMEFRAAHSQALSEGRARVIIILYGDIGPTDNLDPELKAYLSMNTYVKWGDPWFWEKLRFALPHPPELSKGIPLISRQTIRRNTGEKLMNGTDPNSTPPAITTPPADTIFIDPLKTLSNSKPV</sequence>
<dbReference type="InterPro" id="IPR000483">
    <property type="entry name" value="Cys-rich_flank_reg_C"/>
</dbReference>
<dbReference type="InterPro" id="IPR000157">
    <property type="entry name" value="TIR_dom"/>
</dbReference>
<dbReference type="GO" id="GO:0038023">
    <property type="term" value="F:signaling receptor activity"/>
    <property type="evidence" value="ECO:0007669"/>
    <property type="project" value="TreeGrafter"/>
</dbReference>
<dbReference type="InterPro" id="IPR001611">
    <property type="entry name" value="Leu-rich_rpt"/>
</dbReference>
<dbReference type="PROSITE" id="PS51450">
    <property type="entry name" value="LRR"/>
    <property type="match status" value="4"/>
</dbReference>
<dbReference type="SUPFAM" id="SSF52200">
    <property type="entry name" value="Toll/Interleukin receptor TIR domain"/>
    <property type="match status" value="1"/>
</dbReference>
<keyword evidence="10" id="KW-0325">Glycoprotein</keyword>
<keyword evidence="9" id="KW-0675">Receptor</keyword>